<dbReference type="GeneID" id="301323243"/>
<evidence type="ECO:0000256" key="15">
    <source>
        <dbReference type="ARBA" id="ARBA00049902"/>
    </source>
</evidence>
<feature type="transmembrane region" description="Helical" evidence="17">
    <location>
        <begin position="85"/>
        <end position="104"/>
    </location>
</feature>
<feature type="transmembrane region" description="Helical" evidence="17">
    <location>
        <begin position="336"/>
        <end position="361"/>
    </location>
</feature>
<evidence type="ECO:0000256" key="12">
    <source>
        <dbReference type="ARBA" id="ARBA00041185"/>
    </source>
</evidence>
<dbReference type="InterPro" id="IPR018365">
    <property type="entry name" value="Cell_cycle_FtsW-rel_CS"/>
</dbReference>
<evidence type="ECO:0000313" key="19">
    <source>
        <dbReference type="EMBL" id="MBV3393482.1"/>
    </source>
</evidence>
<dbReference type="Proteomes" id="UP001197492">
    <property type="component" value="Unassembled WGS sequence"/>
</dbReference>
<evidence type="ECO:0000256" key="3">
    <source>
        <dbReference type="ARBA" id="ARBA00022679"/>
    </source>
</evidence>
<dbReference type="GO" id="GO:0005886">
    <property type="term" value="C:plasma membrane"/>
    <property type="evidence" value="ECO:0007669"/>
    <property type="project" value="TreeGrafter"/>
</dbReference>
<keyword evidence="6" id="KW-0573">Peptidoglycan synthesis</keyword>
<evidence type="ECO:0000313" key="21">
    <source>
        <dbReference type="Proteomes" id="UP001197492"/>
    </source>
</evidence>
<dbReference type="GO" id="GO:0008955">
    <property type="term" value="F:peptidoglycan glycosyltransferase activity"/>
    <property type="evidence" value="ECO:0007669"/>
    <property type="project" value="UniProtKB-EC"/>
</dbReference>
<dbReference type="EMBL" id="JAHOEL010000077">
    <property type="protein sequence ID" value="MBV3393482.1"/>
    <property type="molecule type" value="Genomic_DNA"/>
</dbReference>
<reference evidence="18 21" key="1">
    <citation type="submission" date="2021-06" db="EMBL/GenBank/DDBJ databases">
        <title>Collection of gut derived symbiotic bacterial strains cultured from healthy donors.</title>
        <authorList>
            <person name="Lin H."/>
            <person name="Littmann E."/>
            <person name="Pamer E.G."/>
        </authorList>
    </citation>
    <scope>NUCLEOTIDE SEQUENCE</scope>
    <source>
        <strain evidence="19 21">MSK.21.70</strain>
        <strain evidence="18">MSK.21.82</strain>
    </source>
</reference>
<dbReference type="GO" id="GO:0015648">
    <property type="term" value="F:lipid-linked peptidoglycan transporter activity"/>
    <property type="evidence" value="ECO:0007669"/>
    <property type="project" value="TreeGrafter"/>
</dbReference>
<keyword evidence="3" id="KW-0808">Transferase</keyword>
<sequence>MNFIKKTQMMFKRTGTDKTIYACTIFLALFGIVMIGDASVGMSASEGYQFATKNLLKQCLFVIVGLGFMFLFARAYKTRRISETLMLVTYGVCILMMLTCIMWTINNSHAWIKIGPFTIQPVEFMKLTLIILLSYIFGVLPDQIRISPRLSKEKRNKLIWRKAVVCVFFPAFLVIFAFLICWKVQKDMGSGLILFVMATCLFFATPSQYYRPFKIIGLVGVLFLLLIFILFHNFFLKSHQMARISSWLNPLKDIYGTNYQIINGFVGYTNGGLIGRGFGNSIMKFGYIPEAQSDFISSIIVEELGLVGFAAFFIPYSIIIYRLFRYAFAIKDSREKLTLIGIASYFFVHLMVNVGGVSGLIPMTGVPLLLISAGGTSTLVALIGIGIAQAIIAKYNREKKQEAIEKSL</sequence>
<dbReference type="Proteomes" id="UP001196408">
    <property type="component" value="Unassembled WGS sequence"/>
</dbReference>
<comment type="function">
    <text evidence="16">Peptidoglycan polymerase that is essential for cell division.</text>
</comment>
<dbReference type="PANTHER" id="PTHR30474">
    <property type="entry name" value="CELL CYCLE PROTEIN"/>
    <property type="match status" value="1"/>
</dbReference>
<dbReference type="AlphaFoldDB" id="A0AAW4MT63"/>
<feature type="transmembrane region" description="Helical" evidence="17">
    <location>
        <begin position="20"/>
        <end position="43"/>
    </location>
</feature>
<dbReference type="EC" id="2.4.99.28" evidence="14"/>
<dbReference type="RefSeq" id="WP_217748158.1">
    <property type="nucleotide sequence ID" value="NZ_JAHOEB010000077.1"/>
</dbReference>
<feature type="transmembrane region" description="Helical" evidence="17">
    <location>
        <begin position="55"/>
        <end position="73"/>
    </location>
</feature>
<evidence type="ECO:0000256" key="9">
    <source>
        <dbReference type="ARBA" id="ARBA00032370"/>
    </source>
</evidence>
<keyword evidence="21" id="KW-1185">Reference proteome</keyword>
<dbReference type="GO" id="GO:0032153">
    <property type="term" value="C:cell division site"/>
    <property type="evidence" value="ECO:0007669"/>
    <property type="project" value="TreeGrafter"/>
</dbReference>
<comment type="subcellular location">
    <subcellularLocation>
        <location evidence="1">Membrane</location>
        <topology evidence="1">Multi-pass membrane protein</topology>
    </subcellularLocation>
</comment>
<protein>
    <recommendedName>
        <fullName evidence="12">Probable peptidoglycan glycosyltransferase FtsW</fullName>
        <ecNumber evidence="14">2.4.99.28</ecNumber>
    </recommendedName>
    <alternativeName>
        <fullName evidence="13">Cell division protein FtsW</fullName>
    </alternativeName>
    <alternativeName>
        <fullName evidence="10">Cell wall polymerase</fullName>
    </alternativeName>
    <alternativeName>
        <fullName evidence="9">Peptidoglycan polymerase</fullName>
    </alternativeName>
</protein>
<evidence type="ECO:0000256" key="2">
    <source>
        <dbReference type="ARBA" id="ARBA00022676"/>
    </source>
</evidence>
<evidence type="ECO:0000256" key="16">
    <source>
        <dbReference type="ARBA" id="ARBA00049966"/>
    </source>
</evidence>
<evidence type="ECO:0000256" key="7">
    <source>
        <dbReference type="ARBA" id="ARBA00022989"/>
    </source>
</evidence>
<feature type="transmembrane region" description="Helical" evidence="17">
    <location>
        <begin position="124"/>
        <end position="142"/>
    </location>
</feature>
<evidence type="ECO:0000256" key="11">
    <source>
        <dbReference type="ARBA" id="ARBA00038053"/>
    </source>
</evidence>
<dbReference type="Pfam" id="PF01098">
    <property type="entry name" value="FTSW_RODA_SPOVE"/>
    <property type="match status" value="1"/>
</dbReference>
<dbReference type="GO" id="GO:0008360">
    <property type="term" value="P:regulation of cell shape"/>
    <property type="evidence" value="ECO:0007669"/>
    <property type="project" value="UniProtKB-KW"/>
</dbReference>
<keyword evidence="2" id="KW-0328">Glycosyltransferase</keyword>
<dbReference type="PROSITE" id="PS00428">
    <property type="entry name" value="FTSW_RODA_SPOVE"/>
    <property type="match status" value="1"/>
</dbReference>
<evidence type="ECO:0000256" key="6">
    <source>
        <dbReference type="ARBA" id="ARBA00022984"/>
    </source>
</evidence>
<evidence type="ECO:0000256" key="14">
    <source>
        <dbReference type="ARBA" id="ARBA00044770"/>
    </source>
</evidence>
<comment type="caution">
    <text evidence="18">The sequence shown here is derived from an EMBL/GenBank/DDBJ whole genome shotgun (WGS) entry which is preliminary data.</text>
</comment>
<gene>
    <name evidence="18" type="ORF">KSV97_09695</name>
    <name evidence="19" type="ORF">KSW06_09530</name>
</gene>
<accession>A0AAW4MT63</accession>
<evidence type="ECO:0000256" key="5">
    <source>
        <dbReference type="ARBA" id="ARBA00022960"/>
    </source>
</evidence>
<dbReference type="GO" id="GO:0051301">
    <property type="term" value="P:cell division"/>
    <property type="evidence" value="ECO:0007669"/>
    <property type="project" value="InterPro"/>
</dbReference>
<keyword evidence="5" id="KW-0133">Cell shape</keyword>
<comment type="catalytic activity">
    <reaction evidence="15">
        <text>[GlcNAc-(1-&gt;4)-Mur2Ac(oyl-L-Ala-gamma-D-Glu-L-Lys-D-Ala-D-Ala)](n)-di-trans,octa-cis-undecaprenyl diphosphate + beta-D-GlcNAc-(1-&gt;4)-Mur2Ac(oyl-L-Ala-gamma-D-Glu-L-Lys-D-Ala-D-Ala)-di-trans,octa-cis-undecaprenyl diphosphate = [GlcNAc-(1-&gt;4)-Mur2Ac(oyl-L-Ala-gamma-D-Glu-L-Lys-D-Ala-D-Ala)](n+1)-di-trans,octa-cis-undecaprenyl diphosphate + di-trans,octa-cis-undecaprenyl diphosphate + H(+)</text>
        <dbReference type="Rhea" id="RHEA:23708"/>
        <dbReference type="Rhea" id="RHEA-COMP:9602"/>
        <dbReference type="Rhea" id="RHEA-COMP:9603"/>
        <dbReference type="ChEBI" id="CHEBI:15378"/>
        <dbReference type="ChEBI" id="CHEBI:58405"/>
        <dbReference type="ChEBI" id="CHEBI:60033"/>
        <dbReference type="ChEBI" id="CHEBI:78435"/>
        <dbReference type="EC" id="2.4.99.28"/>
    </reaction>
</comment>
<feature type="transmembrane region" description="Helical" evidence="17">
    <location>
        <begin position="304"/>
        <end position="324"/>
    </location>
</feature>
<evidence type="ECO:0000256" key="17">
    <source>
        <dbReference type="SAM" id="Phobius"/>
    </source>
</evidence>
<feature type="transmembrane region" description="Helical" evidence="17">
    <location>
        <begin position="188"/>
        <end position="204"/>
    </location>
</feature>
<comment type="similarity">
    <text evidence="11">Belongs to the SEDS family. FtsW subfamily.</text>
</comment>
<dbReference type="GO" id="GO:0009252">
    <property type="term" value="P:peptidoglycan biosynthetic process"/>
    <property type="evidence" value="ECO:0007669"/>
    <property type="project" value="UniProtKB-KW"/>
</dbReference>
<keyword evidence="8 17" id="KW-0472">Membrane</keyword>
<keyword evidence="7 17" id="KW-1133">Transmembrane helix</keyword>
<evidence type="ECO:0000256" key="13">
    <source>
        <dbReference type="ARBA" id="ARBA00041418"/>
    </source>
</evidence>
<evidence type="ECO:0000256" key="1">
    <source>
        <dbReference type="ARBA" id="ARBA00004141"/>
    </source>
</evidence>
<dbReference type="EMBL" id="JAHOEF010000080">
    <property type="protein sequence ID" value="MBV3383478.1"/>
    <property type="molecule type" value="Genomic_DNA"/>
</dbReference>
<evidence type="ECO:0000256" key="10">
    <source>
        <dbReference type="ARBA" id="ARBA00033270"/>
    </source>
</evidence>
<feature type="transmembrane region" description="Helical" evidence="17">
    <location>
        <begin position="367"/>
        <end position="392"/>
    </location>
</feature>
<proteinExistence type="inferred from homology"/>
<keyword evidence="4 17" id="KW-0812">Transmembrane</keyword>
<evidence type="ECO:0000313" key="20">
    <source>
        <dbReference type="Proteomes" id="UP001196408"/>
    </source>
</evidence>
<name>A0AAW4MT63_9FIRM</name>
<feature type="transmembrane region" description="Helical" evidence="17">
    <location>
        <begin position="216"/>
        <end position="236"/>
    </location>
</feature>
<dbReference type="PANTHER" id="PTHR30474:SF2">
    <property type="entry name" value="PEPTIDOGLYCAN GLYCOSYLTRANSFERASE FTSW-RELATED"/>
    <property type="match status" value="1"/>
</dbReference>
<evidence type="ECO:0000256" key="8">
    <source>
        <dbReference type="ARBA" id="ARBA00023136"/>
    </source>
</evidence>
<dbReference type="InterPro" id="IPR001182">
    <property type="entry name" value="FtsW/RodA"/>
</dbReference>
<organism evidence="18 20">
    <name type="scientific">Catenibacterium mitsuokai</name>
    <dbReference type="NCBI Taxonomy" id="100886"/>
    <lineage>
        <taxon>Bacteria</taxon>
        <taxon>Bacillati</taxon>
        <taxon>Bacillota</taxon>
        <taxon>Erysipelotrichia</taxon>
        <taxon>Erysipelotrichales</taxon>
        <taxon>Coprobacillaceae</taxon>
        <taxon>Catenibacterium</taxon>
    </lineage>
</organism>
<evidence type="ECO:0000256" key="4">
    <source>
        <dbReference type="ARBA" id="ARBA00022692"/>
    </source>
</evidence>
<feature type="transmembrane region" description="Helical" evidence="17">
    <location>
        <begin position="163"/>
        <end position="182"/>
    </location>
</feature>
<evidence type="ECO:0000313" key="18">
    <source>
        <dbReference type="EMBL" id="MBV3383478.1"/>
    </source>
</evidence>